<protein>
    <submittedName>
        <fullName evidence="1">Uncharacterized protein</fullName>
    </submittedName>
</protein>
<reference evidence="1 2" key="1">
    <citation type="submission" date="2019-03" db="EMBL/GenBank/DDBJ databases">
        <title>Metabolic potential of uncultured bacteria and archaea associated with petroleum seepage in deep-sea sediments.</title>
        <authorList>
            <person name="Dong X."/>
            <person name="Hubert C."/>
        </authorList>
    </citation>
    <scope>NUCLEOTIDE SEQUENCE [LARGE SCALE GENOMIC DNA]</scope>
    <source>
        <strain evidence="1">E29_bin52</strain>
    </source>
</reference>
<accession>A0A523W663</accession>
<dbReference type="Proteomes" id="UP000319130">
    <property type="component" value="Unassembled WGS sequence"/>
</dbReference>
<dbReference type="EMBL" id="SOIZ01000192">
    <property type="protein sequence ID" value="TET62309.1"/>
    <property type="molecule type" value="Genomic_DNA"/>
</dbReference>
<sequence>MDEANIEDLAFGIRSSREPGSVGRRVCLSWVVLMSQCSGLHMSNICVGNKNASYAAAEESEWRMALKI</sequence>
<comment type="caution">
    <text evidence="1">The sequence shown here is derived from an EMBL/GenBank/DDBJ whole genome shotgun (WGS) entry which is preliminary data.</text>
</comment>
<organism evidence="1 2">
    <name type="scientific">Aerophobetes bacterium</name>
    <dbReference type="NCBI Taxonomy" id="2030807"/>
    <lineage>
        <taxon>Bacteria</taxon>
        <taxon>Candidatus Aerophobota</taxon>
    </lineage>
</organism>
<proteinExistence type="predicted"/>
<evidence type="ECO:0000313" key="2">
    <source>
        <dbReference type="Proteomes" id="UP000319130"/>
    </source>
</evidence>
<evidence type="ECO:0000313" key="1">
    <source>
        <dbReference type="EMBL" id="TET62309.1"/>
    </source>
</evidence>
<gene>
    <name evidence="1" type="ORF">E3J48_04400</name>
</gene>
<name>A0A523W663_UNCAE</name>
<dbReference type="AlphaFoldDB" id="A0A523W663"/>